<sequence length="203" mass="21906">MKTTVVAVTGLFLATTQTAAIPPSLANGVLPATNGFPLSTDHTTVTTRDEKTASSDSFRMLEAIPYSADDASHKPNPTGNIPGFSVPSDLPHSADKIVVMEPGPVLPDETPDSAEDKIVVSGTGPIIPWKGPPAGGADNEPIEHQLRGMEWDKKAVQQRDLKKINEAGAILHVAWLEYNKLLKDFEKKWPGEKPNFPKVDLHD</sequence>
<dbReference type="Proteomes" id="UP001309876">
    <property type="component" value="Unassembled WGS sequence"/>
</dbReference>
<feature type="chain" id="PRO_5042910119" evidence="1">
    <location>
        <begin position="21"/>
        <end position="203"/>
    </location>
</feature>
<accession>A0AAN7T862</accession>
<organism evidence="2 3">
    <name type="scientific">Lithohypha guttulata</name>
    <dbReference type="NCBI Taxonomy" id="1690604"/>
    <lineage>
        <taxon>Eukaryota</taxon>
        <taxon>Fungi</taxon>
        <taxon>Dikarya</taxon>
        <taxon>Ascomycota</taxon>
        <taxon>Pezizomycotina</taxon>
        <taxon>Eurotiomycetes</taxon>
        <taxon>Chaetothyriomycetidae</taxon>
        <taxon>Chaetothyriales</taxon>
        <taxon>Trichomeriaceae</taxon>
        <taxon>Lithohypha</taxon>
    </lineage>
</organism>
<comment type="caution">
    <text evidence="2">The sequence shown here is derived from an EMBL/GenBank/DDBJ whole genome shotgun (WGS) entry which is preliminary data.</text>
</comment>
<gene>
    <name evidence="2" type="ORF">LTR05_000901</name>
</gene>
<evidence type="ECO:0000256" key="1">
    <source>
        <dbReference type="SAM" id="SignalP"/>
    </source>
</evidence>
<feature type="signal peptide" evidence="1">
    <location>
        <begin position="1"/>
        <end position="20"/>
    </location>
</feature>
<proteinExistence type="predicted"/>
<dbReference type="AlphaFoldDB" id="A0AAN7T862"/>
<keyword evidence="1" id="KW-0732">Signal</keyword>
<reference evidence="2 3" key="1">
    <citation type="submission" date="2023-08" db="EMBL/GenBank/DDBJ databases">
        <title>Black Yeasts Isolated from many extreme environments.</title>
        <authorList>
            <person name="Coleine C."/>
            <person name="Stajich J.E."/>
            <person name="Selbmann L."/>
        </authorList>
    </citation>
    <scope>NUCLEOTIDE SEQUENCE [LARGE SCALE GENOMIC DNA]</scope>
    <source>
        <strain evidence="2 3">CCFEE 5910</strain>
    </source>
</reference>
<dbReference type="EMBL" id="JAVRRJ010000001">
    <property type="protein sequence ID" value="KAK5090726.1"/>
    <property type="molecule type" value="Genomic_DNA"/>
</dbReference>
<evidence type="ECO:0000313" key="3">
    <source>
        <dbReference type="Proteomes" id="UP001309876"/>
    </source>
</evidence>
<keyword evidence="3" id="KW-1185">Reference proteome</keyword>
<name>A0AAN7T862_9EURO</name>
<evidence type="ECO:0000313" key="2">
    <source>
        <dbReference type="EMBL" id="KAK5090726.1"/>
    </source>
</evidence>
<protein>
    <submittedName>
        <fullName evidence="2">Uncharacterized protein</fullName>
    </submittedName>
</protein>